<evidence type="ECO:0000313" key="2">
    <source>
        <dbReference type="Proteomes" id="UP001469365"/>
    </source>
</evidence>
<organism evidence="1 2">
    <name type="scientific">Paenibacillus filicis</name>
    <dbReference type="NCBI Taxonomy" id="669464"/>
    <lineage>
        <taxon>Bacteria</taxon>
        <taxon>Bacillati</taxon>
        <taxon>Bacillota</taxon>
        <taxon>Bacilli</taxon>
        <taxon>Bacillales</taxon>
        <taxon>Paenibacillaceae</taxon>
        <taxon>Paenibacillus</taxon>
    </lineage>
</organism>
<comment type="caution">
    <text evidence="1">The sequence shown here is derived from an EMBL/GenBank/DDBJ whole genome shotgun (WGS) entry which is preliminary data.</text>
</comment>
<name>A0ABU9DEX5_9BACL</name>
<reference evidence="1 2" key="1">
    <citation type="submission" date="2024-04" db="EMBL/GenBank/DDBJ databases">
        <title>draft genome sequnece of Paenibacillus filicis.</title>
        <authorList>
            <person name="Kim D.-U."/>
        </authorList>
    </citation>
    <scope>NUCLEOTIDE SEQUENCE [LARGE SCALE GENOMIC DNA]</scope>
    <source>
        <strain evidence="1 2">KACC14197</strain>
    </source>
</reference>
<protein>
    <recommendedName>
        <fullName evidence="3">SR1 protein</fullName>
    </recommendedName>
</protein>
<accession>A0ABU9DEX5</accession>
<keyword evidence="2" id="KW-1185">Reference proteome</keyword>
<dbReference type="Proteomes" id="UP001469365">
    <property type="component" value="Unassembled WGS sequence"/>
</dbReference>
<evidence type="ECO:0000313" key="1">
    <source>
        <dbReference type="EMBL" id="MEK8127429.1"/>
    </source>
</evidence>
<evidence type="ECO:0008006" key="3">
    <source>
        <dbReference type="Google" id="ProtNLM"/>
    </source>
</evidence>
<gene>
    <name evidence="1" type="ORF">WMW72_05825</name>
</gene>
<proteinExistence type="predicted"/>
<sequence length="54" mass="6265">MNVVQSRVKVRIRCNRCGEKFILKGRMEKGKIDTGFKQCVCDNDQDFEIEANDV</sequence>
<dbReference type="EMBL" id="JBBPCC010000002">
    <property type="protein sequence ID" value="MEK8127429.1"/>
    <property type="molecule type" value="Genomic_DNA"/>
</dbReference>